<keyword evidence="2" id="KW-1185">Reference proteome</keyword>
<dbReference type="AlphaFoldDB" id="A0A8T1PZB6"/>
<proteinExistence type="predicted"/>
<evidence type="ECO:0000313" key="1">
    <source>
        <dbReference type="EMBL" id="KAG6647154.1"/>
    </source>
</evidence>
<accession>A0A8T1PZB6</accession>
<dbReference type="EMBL" id="CM031815">
    <property type="protein sequence ID" value="KAG6647154.1"/>
    <property type="molecule type" value="Genomic_DNA"/>
</dbReference>
<reference evidence="1" key="1">
    <citation type="submission" date="2020-12" db="EMBL/GenBank/DDBJ databases">
        <title>WGS assembly of Carya illinoinensis cv. Pawnee.</title>
        <authorList>
            <person name="Platts A."/>
            <person name="Shu S."/>
            <person name="Wright S."/>
            <person name="Barry K."/>
            <person name="Edger P."/>
            <person name="Pires J.C."/>
            <person name="Schmutz J."/>
        </authorList>
    </citation>
    <scope>NUCLEOTIDE SEQUENCE</scope>
    <source>
        <tissue evidence="1">Leaf</tissue>
    </source>
</reference>
<sequence>MENTDTEQETESSLRGVFKLLGEPTIVINGLSISINGGSTKL</sequence>
<gene>
    <name evidence="1" type="ORF">CIPAW_07G059300</name>
</gene>
<dbReference type="Proteomes" id="UP000811609">
    <property type="component" value="Chromosome 7"/>
</dbReference>
<organism evidence="1 2">
    <name type="scientific">Carya illinoinensis</name>
    <name type="common">Pecan</name>
    <dbReference type="NCBI Taxonomy" id="32201"/>
    <lineage>
        <taxon>Eukaryota</taxon>
        <taxon>Viridiplantae</taxon>
        <taxon>Streptophyta</taxon>
        <taxon>Embryophyta</taxon>
        <taxon>Tracheophyta</taxon>
        <taxon>Spermatophyta</taxon>
        <taxon>Magnoliopsida</taxon>
        <taxon>eudicotyledons</taxon>
        <taxon>Gunneridae</taxon>
        <taxon>Pentapetalae</taxon>
        <taxon>rosids</taxon>
        <taxon>fabids</taxon>
        <taxon>Fagales</taxon>
        <taxon>Juglandaceae</taxon>
        <taxon>Carya</taxon>
    </lineage>
</organism>
<evidence type="ECO:0000313" key="2">
    <source>
        <dbReference type="Proteomes" id="UP000811609"/>
    </source>
</evidence>
<protein>
    <submittedName>
        <fullName evidence="1">Uncharacterized protein</fullName>
    </submittedName>
</protein>
<name>A0A8T1PZB6_CARIL</name>
<comment type="caution">
    <text evidence="1">The sequence shown here is derived from an EMBL/GenBank/DDBJ whole genome shotgun (WGS) entry which is preliminary data.</text>
</comment>